<dbReference type="EMBL" id="CACRSZ010000083">
    <property type="protein sequence ID" value="VYT48553.1"/>
    <property type="molecule type" value="Genomic_DNA"/>
</dbReference>
<evidence type="ECO:0000313" key="2">
    <source>
        <dbReference type="EMBL" id="VYT48553.1"/>
    </source>
</evidence>
<reference evidence="1 3" key="1">
    <citation type="submission" date="2015-09" db="EMBL/GenBank/DDBJ databases">
        <authorList>
            <consortium name="Pathogen Informatics"/>
        </authorList>
    </citation>
    <scope>NUCLEOTIDE SEQUENCE [LARGE SCALE GENOMIC DNA]</scope>
    <source>
        <strain evidence="1 3">2789STDY5834846</strain>
    </source>
</reference>
<proteinExistence type="predicted"/>
<dbReference type="EMBL" id="CZAE01000003">
    <property type="protein sequence ID" value="CUO75555.1"/>
    <property type="molecule type" value="Genomic_DNA"/>
</dbReference>
<name>A0A174HRU2_9BACE</name>
<reference evidence="2" key="2">
    <citation type="submission" date="2019-11" db="EMBL/GenBank/DDBJ databases">
        <authorList>
            <person name="Feng L."/>
        </authorList>
    </citation>
    <scope>NUCLEOTIDE SEQUENCE</scope>
    <source>
        <strain evidence="2">BfaecisLFYP10</strain>
    </source>
</reference>
<evidence type="ECO:0008006" key="4">
    <source>
        <dbReference type="Google" id="ProtNLM"/>
    </source>
</evidence>
<dbReference type="Proteomes" id="UP000095606">
    <property type="component" value="Unassembled WGS sequence"/>
</dbReference>
<organism evidence="1 3">
    <name type="scientific">Bacteroides faecis</name>
    <dbReference type="NCBI Taxonomy" id="674529"/>
    <lineage>
        <taxon>Bacteria</taxon>
        <taxon>Pseudomonadati</taxon>
        <taxon>Bacteroidota</taxon>
        <taxon>Bacteroidia</taxon>
        <taxon>Bacteroidales</taxon>
        <taxon>Bacteroidaceae</taxon>
        <taxon>Bacteroides</taxon>
    </lineage>
</organism>
<evidence type="ECO:0000313" key="1">
    <source>
        <dbReference type="EMBL" id="CUO75555.1"/>
    </source>
</evidence>
<evidence type="ECO:0000313" key="3">
    <source>
        <dbReference type="Proteomes" id="UP000095606"/>
    </source>
</evidence>
<gene>
    <name evidence="2" type="ORF">BFLFYP10_03815</name>
    <name evidence="1" type="ORF">ERS852461_01041</name>
</gene>
<dbReference type="AlphaFoldDB" id="A0A174HRU2"/>
<accession>A0A174HRU2</accession>
<accession>A0A6N2X379</accession>
<sequence>MRIVCGLDVHKDSVFACILNDNGDKLEFKYGVLTPELEELHQVSELLFHQVVAW</sequence>
<protein>
    <recommendedName>
        <fullName evidence="4">IS110 family transposase</fullName>
    </recommendedName>
</protein>